<evidence type="ECO:0000256" key="1">
    <source>
        <dbReference type="ARBA" id="ARBA00004613"/>
    </source>
</evidence>
<feature type="chain" id="PRO_5041485809" description="Cutinase" evidence="13">
    <location>
        <begin position="17"/>
        <end position="229"/>
    </location>
</feature>
<dbReference type="EC" id="3.1.1.74" evidence="3 13"/>
<keyword evidence="8" id="KW-0843">Virulence</keyword>
<evidence type="ECO:0000256" key="9">
    <source>
        <dbReference type="ARBA" id="ARBA00023157"/>
    </source>
</evidence>
<evidence type="ECO:0000256" key="10">
    <source>
        <dbReference type="ARBA" id="ARBA00034045"/>
    </source>
</evidence>
<dbReference type="InterPro" id="IPR043579">
    <property type="entry name" value="CUTINASE_2"/>
</dbReference>
<dbReference type="GO" id="GO:0016052">
    <property type="term" value="P:carbohydrate catabolic process"/>
    <property type="evidence" value="ECO:0007669"/>
    <property type="project" value="TreeGrafter"/>
</dbReference>
<dbReference type="InterPro" id="IPR029058">
    <property type="entry name" value="AB_hydrolase_fold"/>
</dbReference>
<comment type="function">
    <text evidence="13">Catalyzes the hydrolysis of complex carboxylic polyesters found in the cell wall of plants. Degrades cutin, a macromolecule that forms the structure of the plant cuticle.</text>
</comment>
<evidence type="ECO:0000256" key="7">
    <source>
        <dbReference type="ARBA" id="ARBA00022801"/>
    </source>
</evidence>
<dbReference type="SUPFAM" id="SSF53474">
    <property type="entry name" value="alpha/beta-Hydrolases"/>
    <property type="match status" value="1"/>
</dbReference>
<proteinExistence type="inferred from homology"/>
<dbReference type="InterPro" id="IPR011150">
    <property type="entry name" value="Cutinase_monf"/>
</dbReference>
<evidence type="ECO:0000256" key="2">
    <source>
        <dbReference type="ARBA" id="ARBA00007534"/>
    </source>
</evidence>
<keyword evidence="6 13" id="KW-0732">Signal</keyword>
<keyword evidence="9 12" id="KW-1015">Disulfide bond</keyword>
<evidence type="ECO:0000256" key="4">
    <source>
        <dbReference type="ARBA" id="ARBA00022487"/>
    </source>
</evidence>
<keyword evidence="15" id="KW-1185">Reference proteome</keyword>
<organism evidence="14 15">
    <name type="scientific">Colletotrichum liriopes</name>
    <dbReference type="NCBI Taxonomy" id="708192"/>
    <lineage>
        <taxon>Eukaryota</taxon>
        <taxon>Fungi</taxon>
        <taxon>Dikarya</taxon>
        <taxon>Ascomycota</taxon>
        <taxon>Pezizomycotina</taxon>
        <taxon>Sordariomycetes</taxon>
        <taxon>Hypocreomycetidae</taxon>
        <taxon>Glomerellales</taxon>
        <taxon>Glomerellaceae</taxon>
        <taxon>Colletotrichum</taxon>
        <taxon>Colletotrichum spaethianum species complex</taxon>
    </lineage>
</organism>
<accession>A0AA37GWT4</accession>
<comment type="similarity">
    <text evidence="2 13">Belongs to the cutinase family.</text>
</comment>
<feature type="active site" description="Nucleophile" evidence="11">
    <location>
        <position position="141"/>
    </location>
</feature>
<evidence type="ECO:0000256" key="13">
    <source>
        <dbReference type="RuleBase" id="RU361263"/>
    </source>
</evidence>
<comment type="caution">
    <text evidence="14">The sequence shown here is derived from an EMBL/GenBank/DDBJ whole genome shotgun (WGS) entry which is preliminary data.</text>
</comment>
<evidence type="ECO:0000256" key="11">
    <source>
        <dbReference type="PIRSR" id="PIRSR611150-1"/>
    </source>
</evidence>
<dbReference type="PRINTS" id="PR00129">
    <property type="entry name" value="CUTINASE"/>
</dbReference>
<feature type="active site" evidence="11">
    <location>
        <position position="196"/>
    </location>
</feature>
<evidence type="ECO:0000256" key="12">
    <source>
        <dbReference type="PIRSR" id="PIRSR611150-2"/>
    </source>
</evidence>
<dbReference type="PANTHER" id="PTHR48250">
    <property type="entry name" value="CUTINASE 2-RELATED"/>
    <property type="match status" value="1"/>
</dbReference>
<feature type="disulfide bond" evidence="12">
    <location>
        <begin position="192"/>
        <end position="199"/>
    </location>
</feature>
<evidence type="ECO:0000256" key="5">
    <source>
        <dbReference type="ARBA" id="ARBA00022525"/>
    </source>
</evidence>
<dbReference type="InterPro" id="IPR043580">
    <property type="entry name" value="CUTINASE_1"/>
</dbReference>
<dbReference type="PROSITE" id="PS00931">
    <property type="entry name" value="CUTINASE_2"/>
    <property type="match status" value="1"/>
</dbReference>
<evidence type="ECO:0000256" key="3">
    <source>
        <dbReference type="ARBA" id="ARBA00013095"/>
    </source>
</evidence>
<dbReference type="PROSITE" id="PS00155">
    <property type="entry name" value="CUTINASE_1"/>
    <property type="match status" value="1"/>
</dbReference>
<name>A0AA37GWT4_9PEZI</name>
<keyword evidence="7 13" id="KW-0378">Hydrolase</keyword>
<protein>
    <recommendedName>
        <fullName evidence="3 13">Cutinase</fullName>
        <ecNumber evidence="3 13">3.1.1.74</ecNumber>
    </recommendedName>
</protein>
<comment type="subcellular location">
    <subcellularLocation>
        <location evidence="1 13">Secreted</location>
    </subcellularLocation>
</comment>
<evidence type="ECO:0000313" key="15">
    <source>
        <dbReference type="Proteomes" id="UP001055172"/>
    </source>
</evidence>
<dbReference type="AlphaFoldDB" id="A0AA37GWT4"/>
<dbReference type="GO" id="GO:0005576">
    <property type="term" value="C:extracellular region"/>
    <property type="evidence" value="ECO:0007669"/>
    <property type="project" value="UniProtKB-SubCell"/>
</dbReference>
<comment type="catalytic activity">
    <reaction evidence="10 13">
        <text>cutin + H2O = cutin monomers.</text>
        <dbReference type="EC" id="3.1.1.74"/>
    </reaction>
</comment>
<dbReference type="Proteomes" id="UP001055172">
    <property type="component" value="Unassembled WGS sequence"/>
</dbReference>
<feature type="signal peptide" evidence="13">
    <location>
        <begin position="1"/>
        <end position="16"/>
    </location>
</feature>
<dbReference type="Gene3D" id="3.40.50.1820">
    <property type="entry name" value="alpha/beta hydrolase"/>
    <property type="match status" value="1"/>
</dbReference>
<dbReference type="FunFam" id="3.40.50.1820:FF:000235">
    <property type="entry name" value="Cutinase 1"/>
    <property type="match status" value="1"/>
</dbReference>
<keyword evidence="5 13" id="KW-0964">Secreted</keyword>
<feature type="disulfide bond" evidence="12">
    <location>
        <begin position="51"/>
        <end position="130"/>
    </location>
</feature>
<evidence type="ECO:0000256" key="8">
    <source>
        <dbReference type="ARBA" id="ARBA00023026"/>
    </source>
</evidence>
<evidence type="ECO:0000313" key="14">
    <source>
        <dbReference type="EMBL" id="GJC88477.1"/>
    </source>
</evidence>
<reference evidence="14 15" key="1">
    <citation type="submission" date="2021-07" db="EMBL/GenBank/DDBJ databases">
        <title>Genome data of Colletotrichum spaethianum.</title>
        <authorList>
            <person name="Utami Y.D."/>
            <person name="Hiruma K."/>
        </authorList>
    </citation>
    <scope>NUCLEOTIDE SEQUENCE [LARGE SCALE GENOMIC DNA]</scope>
    <source>
        <strain evidence="14 15">MAFF 242679</strain>
    </source>
</reference>
<evidence type="ECO:0000256" key="6">
    <source>
        <dbReference type="ARBA" id="ARBA00022729"/>
    </source>
</evidence>
<dbReference type="EMBL" id="BPPX01000033">
    <property type="protein sequence ID" value="GJC88477.1"/>
    <property type="molecule type" value="Genomic_DNA"/>
</dbReference>
<dbReference type="InterPro" id="IPR000675">
    <property type="entry name" value="Cutinase/axe"/>
</dbReference>
<dbReference type="SMART" id="SM01110">
    <property type="entry name" value="Cutinase"/>
    <property type="match status" value="1"/>
</dbReference>
<keyword evidence="4 13" id="KW-0719">Serine esterase</keyword>
<gene>
    <name evidence="14" type="ORF">ColLi_11315</name>
</gene>
<feature type="active site" description="Proton donor/acceptor" evidence="11">
    <location>
        <position position="209"/>
    </location>
</feature>
<dbReference type="GO" id="GO:0050525">
    <property type="term" value="F:cutinase activity"/>
    <property type="evidence" value="ECO:0007669"/>
    <property type="project" value="UniProtKB-UniRule"/>
</dbReference>
<dbReference type="PANTHER" id="PTHR48250:SF3">
    <property type="entry name" value="CUTINASE 1-RELATED"/>
    <property type="match status" value="1"/>
</dbReference>
<sequence length="229" mass="23675">MKFLAILSLAVTLAAAAPVEVAVVDAGVADLETRQTGSTRNELESGSSSACPKVIYIFARASTEPGNMGISAGPAVADALESRYGAAQVWVQGVGGPYSADLASNFLPDGTSRAAINEAKRLFTLANTKCPNSAVVAGGYSQGTAVMASSISELSSTIQNQIKGVVLFGYTKNLQNLGRIPNFPSAKTEVYCGATDAVCFGTLFILPAHFLYQTEAAVSAPRFLAARIG</sequence>
<dbReference type="Pfam" id="PF01083">
    <property type="entry name" value="Cutinase"/>
    <property type="match status" value="1"/>
</dbReference>